<dbReference type="EMBL" id="JAVRHV010000001">
    <property type="protein sequence ID" value="MDT0552094.1"/>
    <property type="molecule type" value="Genomic_DNA"/>
</dbReference>
<keyword evidence="3" id="KW-1185">Reference proteome</keyword>
<protein>
    <submittedName>
        <fullName evidence="2">Uncharacterized protein</fullName>
    </submittedName>
</protein>
<name>A0ABU2Y1K1_9FLAO</name>
<evidence type="ECO:0000313" key="2">
    <source>
        <dbReference type="EMBL" id="MDT0552094.1"/>
    </source>
</evidence>
<sequence>MKKAVFTILLGGLVSSTICAANFNDEKNNNQDPEVKLITADDTVEQFTINKELTIKFAYGLNFAGKEKINKMAVQKFKELAGAKGFTHLRIDEDASFKKQHELRKRNYTVVLVGKAYK</sequence>
<organism evidence="2 3">
    <name type="scientific">Urechidicola vernalis</name>
    <dbReference type="NCBI Taxonomy" id="3075600"/>
    <lineage>
        <taxon>Bacteria</taxon>
        <taxon>Pseudomonadati</taxon>
        <taxon>Bacteroidota</taxon>
        <taxon>Flavobacteriia</taxon>
        <taxon>Flavobacteriales</taxon>
        <taxon>Flavobacteriaceae</taxon>
        <taxon>Urechidicola</taxon>
    </lineage>
</organism>
<proteinExistence type="predicted"/>
<gene>
    <name evidence="2" type="ORF">RM519_02440</name>
</gene>
<feature type="signal peptide" evidence="1">
    <location>
        <begin position="1"/>
        <end position="20"/>
    </location>
</feature>
<accession>A0ABU2Y1K1</accession>
<evidence type="ECO:0000256" key="1">
    <source>
        <dbReference type="SAM" id="SignalP"/>
    </source>
</evidence>
<reference evidence="2 3" key="1">
    <citation type="submission" date="2023-09" db="EMBL/GenBank/DDBJ databases">
        <authorList>
            <person name="Rey-Velasco X."/>
        </authorList>
    </citation>
    <scope>NUCLEOTIDE SEQUENCE [LARGE SCALE GENOMIC DNA]</scope>
    <source>
        <strain evidence="2 3">P050</strain>
    </source>
</reference>
<dbReference type="RefSeq" id="WP_311591919.1">
    <property type="nucleotide sequence ID" value="NZ_JAVRHV010000001.1"/>
</dbReference>
<evidence type="ECO:0000313" key="3">
    <source>
        <dbReference type="Proteomes" id="UP001252186"/>
    </source>
</evidence>
<feature type="chain" id="PRO_5045843252" evidence="1">
    <location>
        <begin position="21"/>
        <end position="118"/>
    </location>
</feature>
<comment type="caution">
    <text evidence="2">The sequence shown here is derived from an EMBL/GenBank/DDBJ whole genome shotgun (WGS) entry which is preliminary data.</text>
</comment>
<dbReference type="Proteomes" id="UP001252186">
    <property type="component" value="Unassembled WGS sequence"/>
</dbReference>
<keyword evidence="1" id="KW-0732">Signal</keyword>